<evidence type="ECO:0000256" key="8">
    <source>
        <dbReference type="SAM" id="SignalP"/>
    </source>
</evidence>
<keyword evidence="4" id="KW-0106">Calcium</keyword>
<evidence type="ECO:0000313" key="10">
    <source>
        <dbReference type="EMBL" id="CAH1262457.1"/>
    </source>
</evidence>
<evidence type="ECO:0000259" key="9">
    <source>
        <dbReference type="SMART" id="SM00112"/>
    </source>
</evidence>
<feature type="domain" description="Cadherin" evidence="9">
    <location>
        <begin position="643"/>
        <end position="730"/>
    </location>
</feature>
<dbReference type="SMART" id="SM00112">
    <property type="entry name" value="CA"/>
    <property type="match status" value="12"/>
</dbReference>
<dbReference type="Pfam" id="PF00028">
    <property type="entry name" value="Cadherin"/>
    <property type="match status" value="9"/>
</dbReference>
<dbReference type="GO" id="GO:0045296">
    <property type="term" value="F:cadherin binding"/>
    <property type="evidence" value="ECO:0007669"/>
    <property type="project" value="TreeGrafter"/>
</dbReference>
<proteinExistence type="predicted"/>
<feature type="compositionally biased region" description="Low complexity" evidence="7">
    <location>
        <begin position="194"/>
        <end position="270"/>
    </location>
</feature>
<dbReference type="InterPro" id="IPR002126">
    <property type="entry name" value="Cadherin-like_dom"/>
</dbReference>
<evidence type="ECO:0000313" key="11">
    <source>
        <dbReference type="Proteomes" id="UP000838412"/>
    </source>
</evidence>
<dbReference type="GO" id="GO:0007156">
    <property type="term" value="P:homophilic cell adhesion via plasma membrane adhesion molecules"/>
    <property type="evidence" value="ECO:0007669"/>
    <property type="project" value="InterPro"/>
</dbReference>
<organism evidence="10 11">
    <name type="scientific">Branchiostoma lanceolatum</name>
    <name type="common">Common lancelet</name>
    <name type="synonym">Amphioxus lanceolatum</name>
    <dbReference type="NCBI Taxonomy" id="7740"/>
    <lineage>
        <taxon>Eukaryota</taxon>
        <taxon>Metazoa</taxon>
        <taxon>Chordata</taxon>
        <taxon>Cephalochordata</taxon>
        <taxon>Leptocardii</taxon>
        <taxon>Amphioxiformes</taxon>
        <taxon>Branchiostomatidae</taxon>
        <taxon>Branchiostoma</taxon>
    </lineage>
</organism>
<feature type="region of interest" description="Disordered" evidence="7">
    <location>
        <begin position="292"/>
        <end position="351"/>
    </location>
</feature>
<reference evidence="10" key="1">
    <citation type="submission" date="2022-01" db="EMBL/GenBank/DDBJ databases">
        <authorList>
            <person name="Braso-Vives M."/>
        </authorList>
    </citation>
    <scope>NUCLEOTIDE SEQUENCE</scope>
</reference>
<keyword evidence="3" id="KW-0677">Repeat</keyword>
<keyword evidence="8" id="KW-0732">Signal</keyword>
<feature type="domain" description="Cadherin" evidence="9">
    <location>
        <begin position="862"/>
        <end position="947"/>
    </location>
</feature>
<keyword evidence="11" id="KW-1185">Reference proteome</keyword>
<evidence type="ECO:0000256" key="3">
    <source>
        <dbReference type="ARBA" id="ARBA00022737"/>
    </source>
</evidence>
<feature type="domain" description="Cadherin" evidence="9">
    <location>
        <begin position="1732"/>
        <end position="1821"/>
    </location>
</feature>
<feature type="domain" description="Cadherin" evidence="9">
    <location>
        <begin position="1294"/>
        <end position="1381"/>
    </location>
</feature>
<dbReference type="EMBL" id="OV696689">
    <property type="protein sequence ID" value="CAH1262457.1"/>
    <property type="molecule type" value="Genomic_DNA"/>
</dbReference>
<dbReference type="FunFam" id="2.60.40.60:FF:000021">
    <property type="entry name" value="FAT atypical cadherin 1"/>
    <property type="match status" value="1"/>
</dbReference>
<evidence type="ECO:0000256" key="1">
    <source>
        <dbReference type="ARBA" id="ARBA00004370"/>
    </source>
</evidence>
<feature type="region of interest" description="Disordered" evidence="7">
    <location>
        <begin position="190"/>
        <end position="270"/>
    </location>
</feature>
<dbReference type="GO" id="GO:0005509">
    <property type="term" value="F:calcium ion binding"/>
    <property type="evidence" value="ECO:0007669"/>
    <property type="project" value="InterPro"/>
</dbReference>
<feature type="domain" description="Cadherin" evidence="9">
    <location>
        <begin position="1404"/>
        <end position="1484"/>
    </location>
</feature>
<dbReference type="PROSITE" id="PS00232">
    <property type="entry name" value="CADHERIN_1"/>
    <property type="match status" value="7"/>
</dbReference>
<comment type="subcellular location">
    <subcellularLocation>
        <location evidence="1">Membrane</location>
    </subcellularLocation>
</comment>
<dbReference type="InterPro" id="IPR015919">
    <property type="entry name" value="Cadherin-like_sf"/>
</dbReference>
<dbReference type="InterPro" id="IPR020894">
    <property type="entry name" value="Cadherin_CS"/>
</dbReference>
<dbReference type="GO" id="GO:0008013">
    <property type="term" value="F:beta-catenin binding"/>
    <property type="evidence" value="ECO:0007669"/>
    <property type="project" value="TreeGrafter"/>
</dbReference>
<dbReference type="SUPFAM" id="SSF49313">
    <property type="entry name" value="Cadherin-like"/>
    <property type="match status" value="11"/>
</dbReference>
<sequence length="1843" mass="198403">MRFQAICVVTFVLAATWCNCQTTSMSPTPTTWYTSTANSMTSTSVAAPKTTSAATISSSSSTGTASITTPIYSTPVAETTASETTTMAAETTGEATTTSPKYNVTTIPYVTINITVPTAVNVTSTNNSSTTTVPVTPSATSNITTAPTTSDVTTITIASTQPSTTHITNSTTHDITTEATAVLLTPDATTSNVSTTAPETSNTTETTTISTTPPETTTEPPTVVTTRSTTELTTEFTTEPENNTNIPTTTPETSILSTTTPETTTIPTTTPETTAISATTPETTNILTTEFTTEPEDTTSIPTTIPENTTIPTTTPKTTNIPTITPEPTTTPTTPETTNLPTPTPEITPIAPTTILTPTTTIPMTTPIPAFTPTTAPIPATTAITPTPVPAATTPTPTHANATTPTITPETTPIFTPAPETTSILTTHPAVVTTGPITMAEQTTVPVTTAAAGATTAPWRPTITDETTADMTTFVETTPLQSTLPYPEQTCPPDNSMTNITLWPVCMSRYFRFNATENTDSQLVGRIEGPTPADVEVLTSNFTINDDDDASLYFMLTNCSNSSCDIVTAQRLDRESKATFTFEVLWLREVYFIDTHVILEDCSSIPVEINIHDVNDNPPYFKPGAIAPFVMDQSPVGSIVAVLSADDADIGPNAAVTYSITPRSYSEYFVIDSGGVVTARRQVRQDELRQLGLLTDEDPELLFEVVASDGLFDTNTTVSFDVLKVSPDGPAINRSLPIEVTVLEEQPLGTLVINLRTNRPSDYHGVVYSFENTVTSFDLDSTSGQITTAEPLDRETKDSYYIVISASDPDSGIYFTSVVAEITVVVGDVNDNSPILSQSSYRGRVQEHADKGQLVTLDNIGITASDQDLGDNGRITFQLHCCHGLFQIDPETAEIRTADNSSLLDRENVAVYDLIVIARDNPINTTSYRESNATVTIDIVDINDNRPIFQNGSQLNISISEDERRGLSVATVTAADADSGTNGHVLYTINSGSDGKFAISPTSGVLSLVSELDREYKSAYSISIGASDGGNPSLTSEEAFVVHVTVLDVNDNEPEFLQSIYYITIDEESDTGRNIANITALDADEGLNARVTYTMFHCAPPFSIDSSTGAMYVQSRLDYDDTSLLRSYSCDISGTDGNYTSTALVQVEVEDINDNSPEFGAESGYSTQLLYNEGQALPAIVAAVDATDKDSGSNGDITFSIQNSSCDENVTADFTVDASTGIIRLLEIDVQDQSLPAWCNMTVVAADLGVPGLSSSTTVSVEITEPIGDTSKVTFGDSVFSGFVVENKNTVQNIVRIHATSVGKGCEAIRYKFASWQTDDFEFSINGITGDVSSRDVTFDREHKATYAFAVIAENNCTEDDKRFNYTSVIVHVNDTNDEQPTFSRPKYSMQVEEGKSGLLVGSVTAVDRDEGSNGAITYSIDGNDDEVFAIDNITASIMTKNALDRENMTRYQITVMAEDGGQPAQNSTAVVSIEVLDINDNQPLFDEPSHAVVVPEDLAKFSPLNVTVKATDKDHGLNGTVTYSLLGEGWQTFKIEEYTGTITLQKQLDYENITSYNLAVIAKDGGQPPQTSSIPLLINVTDVNDNEPVFERHDYNASVPRNVGTDVAVVNVNATDRDTGKNGAVWYNITGLFALKPAEREIETNLFQIDNVTGAIYVTEDFIKDTQSRQYALLVMALDMGNPSLNSITKASVDVSSTNLYTPEFRDVPEILPMDEDDGREPWQSRRIIEVRAVDNDTDSEGEVEFSLSPGLSSDLFTVGPTVDDQGFFRTEVWTKSPLDRERHPEGITLQVLAIDQGVTPKTSTATVHITLNDLNDNPPELHLPHEAVIVSQVSNGDYCQC</sequence>
<feature type="chain" id="PRO_5035446220" evidence="8">
    <location>
        <begin position="21"/>
        <end position="1843"/>
    </location>
</feature>
<feature type="domain" description="Cadherin" evidence="9">
    <location>
        <begin position="755"/>
        <end position="834"/>
    </location>
</feature>
<dbReference type="Gene3D" id="2.60.40.60">
    <property type="entry name" value="Cadherins"/>
    <property type="match status" value="12"/>
</dbReference>
<dbReference type="OrthoDB" id="6252479at2759"/>
<dbReference type="PANTHER" id="PTHR24027">
    <property type="entry name" value="CADHERIN-23"/>
    <property type="match status" value="1"/>
</dbReference>
<evidence type="ECO:0000256" key="2">
    <source>
        <dbReference type="ARBA" id="ARBA00022692"/>
    </source>
</evidence>
<feature type="domain" description="Cadherin" evidence="9">
    <location>
        <begin position="1613"/>
        <end position="1704"/>
    </location>
</feature>
<dbReference type="GO" id="GO:0016477">
    <property type="term" value="P:cell migration"/>
    <property type="evidence" value="ECO:0007669"/>
    <property type="project" value="TreeGrafter"/>
</dbReference>
<dbReference type="PRINTS" id="PR00205">
    <property type="entry name" value="CADHERIN"/>
</dbReference>
<gene>
    <name evidence="10" type="primary">FAT4</name>
    <name evidence="10" type="ORF">BLAG_LOCUS17502</name>
</gene>
<dbReference type="FunFam" id="2.60.40.60:FF:000020">
    <property type="entry name" value="Dachsous cadherin-related 1b"/>
    <property type="match status" value="3"/>
</dbReference>
<feature type="domain" description="Cadherin" evidence="9">
    <location>
        <begin position="1078"/>
        <end position="1157"/>
    </location>
</feature>
<keyword evidence="5" id="KW-1133">Transmembrane helix</keyword>
<feature type="compositionally biased region" description="Low complexity" evidence="7">
    <location>
        <begin position="125"/>
        <end position="142"/>
    </location>
</feature>
<keyword evidence="2" id="KW-0812">Transmembrane</keyword>
<accession>A0A8J9ZRY6</accession>
<feature type="signal peptide" evidence="8">
    <location>
        <begin position="1"/>
        <end position="20"/>
    </location>
</feature>
<dbReference type="PANTHER" id="PTHR24027:SF438">
    <property type="entry name" value="CADHERIN 23"/>
    <property type="match status" value="1"/>
</dbReference>
<dbReference type="GO" id="GO:0016342">
    <property type="term" value="C:catenin complex"/>
    <property type="evidence" value="ECO:0007669"/>
    <property type="project" value="TreeGrafter"/>
</dbReference>
<dbReference type="CDD" id="cd11304">
    <property type="entry name" value="Cadherin_repeat"/>
    <property type="match status" value="11"/>
</dbReference>
<feature type="domain" description="Cadherin" evidence="9">
    <location>
        <begin position="972"/>
        <end position="1054"/>
    </location>
</feature>
<feature type="region of interest" description="Disordered" evidence="7">
    <location>
        <begin position="125"/>
        <end position="144"/>
    </location>
</feature>
<feature type="domain" description="Cadherin" evidence="9">
    <location>
        <begin position="1509"/>
        <end position="1589"/>
    </location>
</feature>
<dbReference type="Proteomes" id="UP000838412">
    <property type="component" value="Chromosome 4"/>
</dbReference>
<dbReference type="InterPro" id="IPR039808">
    <property type="entry name" value="Cadherin"/>
</dbReference>
<name>A0A8J9ZRY6_BRALA</name>
<evidence type="ECO:0000256" key="5">
    <source>
        <dbReference type="ARBA" id="ARBA00022989"/>
    </source>
</evidence>
<evidence type="ECO:0000256" key="7">
    <source>
        <dbReference type="SAM" id="MobiDB-lite"/>
    </source>
</evidence>
<feature type="domain" description="Cadherin" evidence="9">
    <location>
        <begin position="513"/>
        <end position="619"/>
    </location>
</feature>
<evidence type="ECO:0000256" key="6">
    <source>
        <dbReference type="ARBA" id="ARBA00023136"/>
    </source>
</evidence>
<evidence type="ECO:0000256" key="4">
    <source>
        <dbReference type="ARBA" id="ARBA00022837"/>
    </source>
</evidence>
<feature type="domain" description="Cadherin" evidence="9">
    <location>
        <begin position="1184"/>
        <end position="1266"/>
    </location>
</feature>
<keyword evidence="6" id="KW-0472">Membrane</keyword>
<protein>
    <submittedName>
        <fullName evidence="10">FAT4 protein</fullName>
    </submittedName>
</protein>